<keyword evidence="5" id="KW-0333">Golgi apparatus</keyword>
<comment type="function">
    <text evidence="8">Involved in the maintenance of the Golgi structure.</text>
</comment>
<evidence type="ECO:0000256" key="3">
    <source>
        <dbReference type="ARBA" id="ARBA00022692"/>
    </source>
</evidence>
<organism evidence="11 12">
    <name type="scientific">Toxocara canis</name>
    <name type="common">Canine roundworm</name>
    <dbReference type="NCBI Taxonomy" id="6265"/>
    <lineage>
        <taxon>Eukaryota</taxon>
        <taxon>Metazoa</taxon>
        <taxon>Ecdysozoa</taxon>
        <taxon>Nematoda</taxon>
        <taxon>Chromadorea</taxon>
        <taxon>Rhabditida</taxon>
        <taxon>Spirurina</taxon>
        <taxon>Ascaridomorpha</taxon>
        <taxon>Ascaridoidea</taxon>
        <taxon>Toxocaridae</taxon>
        <taxon>Toxocara</taxon>
    </lineage>
</organism>
<evidence type="ECO:0000256" key="8">
    <source>
        <dbReference type="ARBA" id="ARBA00037720"/>
    </source>
</evidence>
<proteinExistence type="inferred from homology"/>
<dbReference type="InterPro" id="IPR006977">
    <property type="entry name" value="Yip1_dom"/>
</dbReference>
<comment type="subcellular location">
    <subcellularLocation>
        <location evidence="1 9">Golgi apparatus membrane</location>
        <topology evidence="1 9">Multi-pass membrane protein</topology>
    </subcellularLocation>
    <subcellularLocation>
        <location evidence="7">Golgi apparatus</location>
        <location evidence="7">cis-Golgi network membrane</location>
    </subcellularLocation>
</comment>
<feature type="transmembrane region" description="Helical" evidence="9">
    <location>
        <begin position="138"/>
        <end position="154"/>
    </location>
</feature>
<sequence length="317" mass="36097">MMDRPYAAYQTGQTAIDLGDIPPGGGIDNLGFYDSSRYSFPEQISGYDVTGTMSTAPYGIKQEHHYRKLSGGGPAAKFLESRGFGWLLEVDDDDEEQKPLLEELDIDITDIYYKVRCVLLPLPYFRLKLSIVRESPDFWGPLMVVMAYALLSLYGQFSVLSWILTIWFMGSFFVFFLARALGGEVSYGQVLGVVGYCLIPLVTVGLFIPLISRFHILAVGLGCFGVLWSVYSAGILLCVEELQEKRTLLLYPVFLLRWRYLRRTVTCLTQISIAFCLDQWQQCVEKSSRSESYCFQSVVIAYRRNKRFDSTRFDSML</sequence>
<dbReference type="PANTHER" id="PTHR21236">
    <property type="entry name" value="GOLGI MEMBRANE PROTEIN YIP1"/>
    <property type="match status" value="1"/>
</dbReference>
<dbReference type="AlphaFoldDB" id="A0A0B2VMN9"/>
<dbReference type="GO" id="GO:0006888">
    <property type="term" value="P:endoplasmic reticulum to Golgi vesicle-mediated transport"/>
    <property type="evidence" value="ECO:0007669"/>
    <property type="project" value="InterPro"/>
</dbReference>
<evidence type="ECO:0000256" key="7">
    <source>
        <dbReference type="ARBA" id="ARBA00024188"/>
    </source>
</evidence>
<comment type="caution">
    <text evidence="11">The sequence shown here is derived from an EMBL/GenBank/DDBJ whole genome shotgun (WGS) entry which is preliminary data.</text>
</comment>
<dbReference type="Proteomes" id="UP000031036">
    <property type="component" value="Unassembled WGS sequence"/>
</dbReference>
<evidence type="ECO:0000256" key="4">
    <source>
        <dbReference type="ARBA" id="ARBA00022989"/>
    </source>
</evidence>
<evidence type="ECO:0000256" key="1">
    <source>
        <dbReference type="ARBA" id="ARBA00004653"/>
    </source>
</evidence>
<name>A0A0B2VMN9_TOXCA</name>
<keyword evidence="3 9" id="KW-0812">Transmembrane</keyword>
<accession>A0A0B2VMN9</accession>
<keyword evidence="4 9" id="KW-1133">Transmembrane helix</keyword>
<dbReference type="GO" id="GO:0048280">
    <property type="term" value="P:vesicle fusion with Golgi apparatus"/>
    <property type="evidence" value="ECO:0007669"/>
    <property type="project" value="TreeGrafter"/>
</dbReference>
<evidence type="ECO:0000256" key="5">
    <source>
        <dbReference type="ARBA" id="ARBA00023034"/>
    </source>
</evidence>
<evidence type="ECO:0000313" key="11">
    <source>
        <dbReference type="EMBL" id="KHN82843.1"/>
    </source>
</evidence>
<dbReference type="PANTHER" id="PTHR21236:SF7">
    <property type="entry name" value="PROTEIN YIPF4"/>
    <property type="match status" value="1"/>
</dbReference>
<comment type="caution">
    <text evidence="9">Lacks conserved residue(s) required for the propagation of feature annotation.</text>
</comment>
<comment type="similarity">
    <text evidence="2 9">Belongs to the YIP1 family.</text>
</comment>
<evidence type="ECO:0000256" key="6">
    <source>
        <dbReference type="ARBA" id="ARBA00023136"/>
    </source>
</evidence>
<keyword evidence="6 9" id="KW-0472">Membrane</keyword>
<evidence type="ECO:0000256" key="9">
    <source>
        <dbReference type="RuleBase" id="RU361264"/>
    </source>
</evidence>
<feature type="transmembrane region" description="Helical" evidence="9">
    <location>
        <begin position="190"/>
        <end position="211"/>
    </location>
</feature>
<gene>
    <name evidence="11" type="primary">YIPF4</name>
    <name evidence="11" type="ORF">Tcan_11634</name>
</gene>
<dbReference type="InterPro" id="IPR045231">
    <property type="entry name" value="Yip1/4-like"/>
</dbReference>
<feature type="transmembrane region" description="Helical" evidence="9">
    <location>
        <begin position="217"/>
        <end position="239"/>
    </location>
</feature>
<dbReference type="OrthoDB" id="411251at2759"/>
<dbReference type="GO" id="GO:0000139">
    <property type="term" value="C:Golgi membrane"/>
    <property type="evidence" value="ECO:0007669"/>
    <property type="project" value="UniProtKB-SubCell"/>
</dbReference>
<dbReference type="GO" id="GO:0005802">
    <property type="term" value="C:trans-Golgi network"/>
    <property type="evidence" value="ECO:0007669"/>
    <property type="project" value="TreeGrafter"/>
</dbReference>
<dbReference type="Pfam" id="PF04893">
    <property type="entry name" value="Yip1"/>
    <property type="match status" value="1"/>
</dbReference>
<protein>
    <recommendedName>
        <fullName evidence="9">Protein YIPF</fullName>
    </recommendedName>
</protein>
<evidence type="ECO:0000259" key="10">
    <source>
        <dbReference type="Pfam" id="PF04893"/>
    </source>
</evidence>
<dbReference type="EMBL" id="JPKZ01001291">
    <property type="protein sequence ID" value="KHN82843.1"/>
    <property type="molecule type" value="Genomic_DNA"/>
</dbReference>
<feature type="transmembrane region" description="Helical" evidence="9">
    <location>
        <begin position="160"/>
        <end position="178"/>
    </location>
</feature>
<reference evidence="11 12" key="1">
    <citation type="submission" date="2014-11" db="EMBL/GenBank/DDBJ databases">
        <title>Genetic blueprint of the zoonotic pathogen Toxocara canis.</title>
        <authorList>
            <person name="Zhu X.-Q."/>
            <person name="Korhonen P.K."/>
            <person name="Cai H."/>
            <person name="Young N.D."/>
            <person name="Nejsum P."/>
            <person name="von Samson-Himmelstjerna G."/>
            <person name="Boag P.R."/>
            <person name="Tan P."/>
            <person name="Li Q."/>
            <person name="Min J."/>
            <person name="Yang Y."/>
            <person name="Wang X."/>
            <person name="Fang X."/>
            <person name="Hall R.S."/>
            <person name="Hofmann A."/>
            <person name="Sternberg P.W."/>
            <person name="Jex A.R."/>
            <person name="Gasser R.B."/>
        </authorList>
    </citation>
    <scope>NUCLEOTIDE SEQUENCE [LARGE SCALE GENOMIC DNA]</scope>
    <source>
        <strain evidence="11">PN_DK_2014</strain>
    </source>
</reference>
<feature type="domain" description="Yip1" evidence="10">
    <location>
        <begin position="131"/>
        <end position="254"/>
    </location>
</feature>
<dbReference type="STRING" id="6265.A0A0B2VMN9"/>
<evidence type="ECO:0000313" key="12">
    <source>
        <dbReference type="Proteomes" id="UP000031036"/>
    </source>
</evidence>
<keyword evidence="12" id="KW-1185">Reference proteome</keyword>
<evidence type="ECO:0000256" key="2">
    <source>
        <dbReference type="ARBA" id="ARBA00010596"/>
    </source>
</evidence>